<name>A0A845BGV5_9PROT</name>
<accession>A0A845BGV5</accession>
<reference evidence="2 3" key="1">
    <citation type="submission" date="2019-03" db="EMBL/GenBank/DDBJ databases">
        <title>Roseomonas sp. a novel Roseomonas species isolated from Sea whip Gorgonian.</title>
        <authorList>
            <person name="Li F."/>
            <person name="Pan X."/>
            <person name="Huang S."/>
            <person name="Li Z."/>
            <person name="Meng B."/>
        </authorList>
    </citation>
    <scope>NUCLEOTIDE SEQUENCE [LARGE SCALE GENOMIC DNA]</scope>
    <source>
        <strain evidence="2 3">M0104</strain>
    </source>
</reference>
<dbReference type="EMBL" id="SNVJ01000012">
    <property type="protein sequence ID" value="MXP64567.1"/>
    <property type="molecule type" value="Genomic_DNA"/>
</dbReference>
<evidence type="ECO:0000256" key="1">
    <source>
        <dbReference type="SAM" id="MobiDB-lite"/>
    </source>
</evidence>
<feature type="compositionally biased region" description="Low complexity" evidence="1">
    <location>
        <begin position="50"/>
        <end position="59"/>
    </location>
</feature>
<keyword evidence="3" id="KW-1185">Reference proteome</keyword>
<gene>
    <name evidence="2" type="ORF">E0493_14540</name>
</gene>
<dbReference type="RefSeq" id="WP_160937837.1">
    <property type="nucleotide sequence ID" value="NZ_SNVJ01000012.1"/>
</dbReference>
<dbReference type="AlphaFoldDB" id="A0A845BGV5"/>
<dbReference type="Proteomes" id="UP000460715">
    <property type="component" value="Unassembled WGS sequence"/>
</dbReference>
<evidence type="ECO:0000313" key="2">
    <source>
        <dbReference type="EMBL" id="MXP64567.1"/>
    </source>
</evidence>
<dbReference type="PROSITE" id="PS51257">
    <property type="entry name" value="PROKAR_LIPOPROTEIN"/>
    <property type="match status" value="1"/>
</dbReference>
<protein>
    <recommendedName>
        <fullName evidence="4">Lipoprotein</fullName>
    </recommendedName>
</protein>
<organism evidence="2 3">
    <name type="scientific">Teichococcus coralli</name>
    <dbReference type="NCBI Taxonomy" id="2545983"/>
    <lineage>
        <taxon>Bacteria</taxon>
        <taxon>Pseudomonadati</taxon>
        <taxon>Pseudomonadota</taxon>
        <taxon>Alphaproteobacteria</taxon>
        <taxon>Acetobacterales</taxon>
        <taxon>Roseomonadaceae</taxon>
        <taxon>Roseomonas</taxon>
    </lineage>
</organism>
<dbReference type="OrthoDB" id="7283949at2"/>
<evidence type="ECO:0000313" key="3">
    <source>
        <dbReference type="Proteomes" id="UP000460715"/>
    </source>
</evidence>
<sequence>MRLHPTIILAVFLASCAGQPSPYGWSPAGGWRTGSGSEVSPASRQRRPNPSRAAPAPESQEPTAYRVASDGTVGCADPQALRALRELRSSDNGTPRALAEAHRNGHCMTVFQVSRWRLDSAEGDMMRLSLLHPNPGQRETTLYFMRGEVEAQP</sequence>
<evidence type="ECO:0008006" key="4">
    <source>
        <dbReference type="Google" id="ProtNLM"/>
    </source>
</evidence>
<proteinExistence type="predicted"/>
<feature type="region of interest" description="Disordered" evidence="1">
    <location>
        <begin position="27"/>
        <end position="71"/>
    </location>
</feature>
<comment type="caution">
    <text evidence="2">The sequence shown here is derived from an EMBL/GenBank/DDBJ whole genome shotgun (WGS) entry which is preliminary data.</text>
</comment>